<feature type="transmembrane region" description="Helical" evidence="7">
    <location>
        <begin position="52"/>
        <end position="71"/>
    </location>
</feature>
<dbReference type="PANTHER" id="PTHR23294:SF59">
    <property type="entry name" value="UNC93-LIKE PROTEIN C922.05C"/>
    <property type="match status" value="1"/>
</dbReference>
<feature type="transmembrane region" description="Helical" evidence="7">
    <location>
        <begin position="386"/>
        <end position="406"/>
    </location>
</feature>
<feature type="transmembrane region" description="Helical" evidence="7">
    <location>
        <begin position="262"/>
        <end position="284"/>
    </location>
</feature>
<feature type="transmembrane region" description="Helical" evidence="7">
    <location>
        <begin position="304"/>
        <end position="322"/>
    </location>
</feature>
<organism evidence="8 9">
    <name type="scientific">Thelonectria olida</name>
    <dbReference type="NCBI Taxonomy" id="1576542"/>
    <lineage>
        <taxon>Eukaryota</taxon>
        <taxon>Fungi</taxon>
        <taxon>Dikarya</taxon>
        <taxon>Ascomycota</taxon>
        <taxon>Pezizomycotina</taxon>
        <taxon>Sordariomycetes</taxon>
        <taxon>Hypocreomycetidae</taxon>
        <taxon>Hypocreales</taxon>
        <taxon>Nectriaceae</taxon>
        <taxon>Thelonectria</taxon>
    </lineage>
</organism>
<feature type="region of interest" description="Disordered" evidence="6">
    <location>
        <begin position="1"/>
        <end position="28"/>
    </location>
</feature>
<dbReference type="Pfam" id="PF07690">
    <property type="entry name" value="MFS_1"/>
    <property type="match status" value="1"/>
</dbReference>
<dbReference type="AlphaFoldDB" id="A0A9P8W2X4"/>
<feature type="transmembrane region" description="Helical" evidence="7">
    <location>
        <begin position="114"/>
        <end position="133"/>
    </location>
</feature>
<keyword evidence="5" id="KW-0325">Glycoprotein</keyword>
<comment type="caution">
    <text evidence="8">The sequence shown here is derived from an EMBL/GenBank/DDBJ whole genome shotgun (WGS) entry which is preliminary data.</text>
</comment>
<keyword evidence="4 7" id="KW-0472">Membrane</keyword>
<evidence type="ECO:0000256" key="7">
    <source>
        <dbReference type="SAM" id="Phobius"/>
    </source>
</evidence>
<dbReference type="InterPro" id="IPR051617">
    <property type="entry name" value="UNC-93-like_regulator"/>
</dbReference>
<keyword evidence="2 7" id="KW-0812">Transmembrane</keyword>
<gene>
    <name evidence="8" type="ORF">B0T10DRAFT_60117</name>
</gene>
<evidence type="ECO:0000313" key="9">
    <source>
        <dbReference type="Proteomes" id="UP000777438"/>
    </source>
</evidence>
<evidence type="ECO:0000256" key="6">
    <source>
        <dbReference type="SAM" id="MobiDB-lite"/>
    </source>
</evidence>
<comment type="subcellular location">
    <subcellularLocation>
        <location evidence="1">Membrane</location>
        <topology evidence="1">Multi-pass membrane protein</topology>
    </subcellularLocation>
</comment>
<dbReference type="PANTHER" id="PTHR23294">
    <property type="entry name" value="ET TRANSLATION PRODUCT-RELATED"/>
    <property type="match status" value="1"/>
</dbReference>
<dbReference type="InterPro" id="IPR036259">
    <property type="entry name" value="MFS_trans_sf"/>
</dbReference>
<feature type="transmembrane region" description="Helical" evidence="7">
    <location>
        <begin position="139"/>
        <end position="158"/>
    </location>
</feature>
<keyword evidence="9" id="KW-1185">Reference proteome</keyword>
<evidence type="ECO:0000256" key="5">
    <source>
        <dbReference type="ARBA" id="ARBA00023180"/>
    </source>
</evidence>
<name>A0A9P8W2X4_9HYPO</name>
<proteinExistence type="predicted"/>
<evidence type="ECO:0000256" key="2">
    <source>
        <dbReference type="ARBA" id="ARBA00022692"/>
    </source>
</evidence>
<evidence type="ECO:0000256" key="4">
    <source>
        <dbReference type="ARBA" id="ARBA00023136"/>
    </source>
</evidence>
<feature type="transmembrane region" description="Helical" evidence="7">
    <location>
        <begin position="334"/>
        <end position="351"/>
    </location>
</feature>
<feature type="transmembrane region" description="Helical" evidence="7">
    <location>
        <begin position="179"/>
        <end position="198"/>
    </location>
</feature>
<evidence type="ECO:0000313" key="8">
    <source>
        <dbReference type="EMBL" id="KAH6888711.1"/>
    </source>
</evidence>
<dbReference type="GO" id="GO:0016020">
    <property type="term" value="C:membrane"/>
    <property type="evidence" value="ECO:0007669"/>
    <property type="project" value="UniProtKB-SubCell"/>
</dbReference>
<dbReference type="Proteomes" id="UP000777438">
    <property type="component" value="Unassembled WGS sequence"/>
</dbReference>
<accession>A0A9P8W2X4</accession>
<feature type="transmembrane region" description="Helical" evidence="7">
    <location>
        <begin position="210"/>
        <end position="230"/>
    </location>
</feature>
<sequence>MAEEKNHPQATAHVPPQSESAHTDDAPSRPAGWIYKGFSIRGRELWYASPKVQLFMVSIVCFLCPGMFNALGGLGGGGQVSATAQDHANTALYSTFAVVGFFAGTVANRLGLRVTLAFGGLGYCIYAASFLCYSHTENMGFTIFAGALLGVCAGLLWTAQGAIMMSYPPEQSKGRYISWFWMIFNLGAVIGSLIPLAQNIHKTAGPVTDGTYAAFIVLMFIGAVIGLFLCDADKIIREDNTKVILMKNPSWSTELWGLWETLYTAPWILLLFPMFFSSNIFYTYQNNGMNGAHFNVRTRALNNLLYWLAQIIGAFIFGYALDLGKVRRSVRARVSLFTLFTLTFVVWGGGYDWQRQQVSRKISSQKSYEKEKVDWTEGGEKFIGPMFLYFFYGFYDAAWQTCIYWYMGALSNSGRKAANLAGFYKGIQSAGAAIFWRLDGLEKSYDTLFGATWGCLAASLLFAAPVIVMRIQDSVSVEEDLKFSDETIEDVIVLPDGPKKLEPEP</sequence>
<reference evidence="8 9" key="1">
    <citation type="journal article" date="2021" name="Nat. Commun.">
        <title>Genetic determinants of endophytism in the Arabidopsis root mycobiome.</title>
        <authorList>
            <person name="Mesny F."/>
            <person name="Miyauchi S."/>
            <person name="Thiergart T."/>
            <person name="Pickel B."/>
            <person name="Atanasova L."/>
            <person name="Karlsson M."/>
            <person name="Huettel B."/>
            <person name="Barry K.W."/>
            <person name="Haridas S."/>
            <person name="Chen C."/>
            <person name="Bauer D."/>
            <person name="Andreopoulos W."/>
            <person name="Pangilinan J."/>
            <person name="LaButti K."/>
            <person name="Riley R."/>
            <person name="Lipzen A."/>
            <person name="Clum A."/>
            <person name="Drula E."/>
            <person name="Henrissat B."/>
            <person name="Kohler A."/>
            <person name="Grigoriev I.V."/>
            <person name="Martin F.M."/>
            <person name="Hacquard S."/>
        </authorList>
    </citation>
    <scope>NUCLEOTIDE SEQUENCE [LARGE SCALE GENOMIC DNA]</scope>
    <source>
        <strain evidence="8 9">MPI-CAGE-CH-0241</strain>
    </source>
</reference>
<dbReference type="SUPFAM" id="SSF103473">
    <property type="entry name" value="MFS general substrate transporter"/>
    <property type="match status" value="1"/>
</dbReference>
<dbReference type="Gene3D" id="1.20.1250.20">
    <property type="entry name" value="MFS general substrate transporter like domains"/>
    <property type="match status" value="1"/>
</dbReference>
<evidence type="ECO:0000256" key="3">
    <source>
        <dbReference type="ARBA" id="ARBA00022989"/>
    </source>
</evidence>
<evidence type="ECO:0000256" key="1">
    <source>
        <dbReference type="ARBA" id="ARBA00004141"/>
    </source>
</evidence>
<protein>
    <submittedName>
        <fullName evidence="8">Major facilitator superfamily domain-containing protein</fullName>
    </submittedName>
</protein>
<keyword evidence="3 7" id="KW-1133">Transmembrane helix</keyword>
<dbReference type="OrthoDB" id="196103at2759"/>
<dbReference type="EMBL" id="JAGPYM010000012">
    <property type="protein sequence ID" value="KAH6888711.1"/>
    <property type="molecule type" value="Genomic_DNA"/>
</dbReference>
<dbReference type="InterPro" id="IPR011701">
    <property type="entry name" value="MFS"/>
</dbReference>
<dbReference type="GO" id="GO:0022857">
    <property type="term" value="F:transmembrane transporter activity"/>
    <property type="evidence" value="ECO:0007669"/>
    <property type="project" value="InterPro"/>
</dbReference>
<feature type="transmembrane region" description="Helical" evidence="7">
    <location>
        <begin position="448"/>
        <end position="468"/>
    </location>
</feature>
<feature type="transmembrane region" description="Helical" evidence="7">
    <location>
        <begin position="91"/>
        <end position="107"/>
    </location>
</feature>
<dbReference type="FunFam" id="1.20.1250.20:FF:000726">
    <property type="entry name" value="DUF895 domain membrane protein"/>
    <property type="match status" value="1"/>
</dbReference>